<evidence type="ECO:0000313" key="7">
    <source>
        <dbReference type="Proteomes" id="UP000004810"/>
    </source>
</evidence>
<feature type="region of interest" description="Disordered" evidence="4">
    <location>
        <begin position="106"/>
        <end position="168"/>
    </location>
</feature>
<feature type="region of interest" description="Disordered" evidence="4">
    <location>
        <begin position="1"/>
        <end position="43"/>
    </location>
</feature>
<dbReference type="InterPro" id="IPR036420">
    <property type="entry name" value="BRCT_dom_sf"/>
</dbReference>
<feature type="compositionally biased region" description="Basic and acidic residues" evidence="4">
    <location>
        <begin position="316"/>
        <end position="330"/>
    </location>
</feature>
<dbReference type="InterPro" id="IPR001357">
    <property type="entry name" value="BRCT_dom"/>
</dbReference>
<dbReference type="GO" id="GO:0042393">
    <property type="term" value="F:histone binding"/>
    <property type="evidence" value="ECO:0007669"/>
    <property type="project" value="TreeGrafter"/>
</dbReference>
<feature type="compositionally biased region" description="Polar residues" evidence="4">
    <location>
        <begin position="824"/>
        <end position="834"/>
    </location>
</feature>
<dbReference type="InterPro" id="IPR047249">
    <property type="entry name" value="BRCT_p53bp1-like_rpt1"/>
</dbReference>
<feature type="compositionally biased region" description="Basic residues" evidence="4">
    <location>
        <begin position="415"/>
        <end position="430"/>
    </location>
</feature>
<feature type="region of interest" description="Disordered" evidence="4">
    <location>
        <begin position="804"/>
        <end position="859"/>
    </location>
</feature>
<dbReference type="GO" id="GO:0045944">
    <property type="term" value="P:positive regulation of transcription by RNA polymerase II"/>
    <property type="evidence" value="ECO:0007669"/>
    <property type="project" value="TreeGrafter"/>
</dbReference>
<dbReference type="GO" id="GO:0000077">
    <property type="term" value="P:DNA damage checkpoint signaling"/>
    <property type="evidence" value="ECO:0007669"/>
    <property type="project" value="TreeGrafter"/>
</dbReference>
<dbReference type="EMBL" id="ADBV01000253">
    <property type="protein sequence ID" value="EJW87911.1"/>
    <property type="molecule type" value="Genomic_DNA"/>
</dbReference>
<gene>
    <name evidence="6" type="ORF">WUBG_01177</name>
</gene>
<evidence type="ECO:0000256" key="3">
    <source>
        <dbReference type="ARBA" id="ARBA00023242"/>
    </source>
</evidence>
<dbReference type="Gene3D" id="3.40.50.10190">
    <property type="entry name" value="BRCT domain"/>
    <property type="match status" value="2"/>
</dbReference>
<feature type="compositionally biased region" description="Basic and acidic residues" evidence="4">
    <location>
        <begin position="122"/>
        <end position="156"/>
    </location>
</feature>
<feature type="compositionally biased region" description="Polar residues" evidence="4">
    <location>
        <begin position="588"/>
        <end position="598"/>
    </location>
</feature>
<feature type="compositionally biased region" description="Basic and acidic residues" evidence="4">
    <location>
        <begin position="249"/>
        <end position="272"/>
    </location>
</feature>
<dbReference type="SUPFAM" id="SSF52113">
    <property type="entry name" value="BRCT domain"/>
    <property type="match status" value="2"/>
</dbReference>
<dbReference type="AlphaFoldDB" id="J9EZ69"/>
<dbReference type="Proteomes" id="UP000004810">
    <property type="component" value="Unassembled WGS sequence"/>
</dbReference>
<dbReference type="InterPro" id="IPR056492">
    <property type="entry name" value="SH3_Hsr9"/>
</dbReference>
<evidence type="ECO:0000256" key="1">
    <source>
        <dbReference type="ARBA" id="ARBA00004123"/>
    </source>
</evidence>
<dbReference type="SMART" id="SM00333">
    <property type="entry name" value="TUDOR"/>
    <property type="match status" value="1"/>
</dbReference>
<dbReference type="Pfam" id="PF00533">
    <property type="entry name" value="BRCT"/>
    <property type="match status" value="1"/>
</dbReference>
<dbReference type="InterPro" id="IPR002999">
    <property type="entry name" value="Tudor"/>
</dbReference>
<feature type="compositionally biased region" description="Basic and acidic residues" evidence="4">
    <location>
        <begin position="431"/>
        <end position="451"/>
    </location>
</feature>
<feature type="region of interest" description="Disordered" evidence="4">
    <location>
        <begin position="190"/>
        <end position="451"/>
    </location>
</feature>
<dbReference type="Pfam" id="PF24680">
    <property type="entry name" value="SH3_Hsr9"/>
    <property type="match status" value="1"/>
</dbReference>
<dbReference type="GO" id="GO:0005634">
    <property type="term" value="C:nucleus"/>
    <property type="evidence" value="ECO:0007669"/>
    <property type="project" value="UniProtKB-SubCell"/>
</dbReference>
<dbReference type="PANTHER" id="PTHR15321:SF3">
    <property type="entry name" value="TP53-BINDING PROTEIN 1"/>
    <property type="match status" value="1"/>
</dbReference>
<name>J9EZ69_WUCBA</name>
<feature type="compositionally biased region" description="Polar residues" evidence="4">
    <location>
        <begin position="61"/>
        <end position="70"/>
    </location>
</feature>
<protein>
    <recommendedName>
        <fullName evidence="5">BRCT domain-containing protein</fullName>
    </recommendedName>
</protein>
<evidence type="ECO:0000256" key="2">
    <source>
        <dbReference type="ARBA" id="ARBA00022763"/>
    </source>
</evidence>
<dbReference type="Pfam" id="PF18428">
    <property type="entry name" value="BRCT_3"/>
    <property type="match status" value="1"/>
</dbReference>
<feature type="compositionally biased region" description="Basic and acidic residues" evidence="4">
    <location>
        <begin position="74"/>
        <end position="91"/>
    </location>
</feature>
<dbReference type="PANTHER" id="PTHR15321">
    <property type="entry name" value="TUMOR SUPPRESSOR P53-BINDING PROTEIN 1"/>
    <property type="match status" value="1"/>
</dbReference>
<feature type="compositionally biased region" description="Polar residues" evidence="4">
    <location>
        <begin position="288"/>
        <end position="302"/>
    </location>
</feature>
<feature type="region of interest" description="Disordered" evidence="4">
    <location>
        <begin position="581"/>
        <end position="619"/>
    </location>
</feature>
<feature type="compositionally biased region" description="Low complexity" evidence="4">
    <location>
        <begin position="157"/>
        <end position="168"/>
    </location>
</feature>
<sequence>MPTTDCFSHENDATDKNGSCTQSTTHQDLHGESQGDPLYKMRGGLFGRSASYLQASKFGDSESSQKNGANEESSGSKEKVSESDNNSLHDELMEVDIEDVGTTISVGKNVTEPGSSVVNEQKTVDVDAARDQKDLSDATERNQEKDIEFEKGRNDTDQTQMGTGTTITTNTECVFEMKGGSTEESHIKIIHKEGSSTSVVTGSDGGIERNEGKNDSSIPEEVTTVVSGTDGSNGPEGTSDAEANDAVAEEARKMKSIEKLPKSRSKEQKDVETAQETPTRKSTRSCKIPNSHTVTVGNQANAETKESEEGGGDNFANERRKSLRTRKTDVSNETVPVKSEPVAAERRKSLRTPKKPVATSTPTKVIRREKKIEKNISGSESADEKAATSGRSGKKNEKKIVHDFQLQVQQLGRNPLKKSTKKETGKKKHDRISESDKDPFSIDNNFDNHPEPLRNIQMERQSFGGYKFTKSPEKTPALRYQKTEQTANERRSNLIGLLPHQEVTTHKSLSELTLSSGRVAMTSSLKRKTKSMGGEVSEPAGSSNVLDGSMKQDDNKSLQNLKLSEEFLDFIVFKQRAKIGNRSEEKQTNSAYNFQSSPKQRKRKITDTTPAVTPKRPPKMILPELSASEQLEADHRPNEHAAYNVGTRIYALWDRLYYPARISAEPDASGRYEVVFAEDGAIRKLVTTGIIPLCNLVAGRKCLTRNVKDDEEVLEEVEIVEAPSSNDAQNWMEAMFTIKDTNNENTSKSSWQKLVVDSNQAKTLQVTTVNTVRDVNADNIASAEGRRSRAARHTAVYSTNVTPVMSTRTARRHSSTTGKETPKQHSVPSMTSSLKSDEALLEPEELQERQHESSVTNGSAKKALDKIFDGITFVVTSALRKNREGEQGFSKKEIRCMIENGGGKVIDDVMKLPQGKPIYLIADTHYRTHKYLTALARSIPCVSNQWISDCAKENKLLDHMKYMLPAGVSLLTGDMKPWHSNNGTLLSGKRVFISSNNVFYDMPNFSQIWTPIINHMGGTVVPVIPEEGLDILLTDASCTEEILNTARSQGATVVSSEWIIQAIIHGSLPAPEAHERFQYDYNDACS</sequence>
<comment type="subcellular location">
    <subcellularLocation>
        <location evidence="1">Nucleus</location>
    </subcellularLocation>
</comment>
<dbReference type="InterPro" id="IPR047250">
    <property type="entry name" value="BRCT_p53bp1-like_rpt2"/>
</dbReference>
<dbReference type="CDD" id="cd17745">
    <property type="entry name" value="BRCT_p53bp1_rpt1"/>
    <property type="match status" value="1"/>
</dbReference>
<feature type="compositionally biased region" description="Polar residues" evidence="4">
    <location>
        <begin position="16"/>
        <end position="26"/>
    </location>
</feature>
<feature type="domain" description="BRCT" evidence="5">
    <location>
        <begin position="863"/>
        <end position="964"/>
    </location>
</feature>
<organism evidence="6 7">
    <name type="scientific">Wuchereria bancrofti</name>
    <dbReference type="NCBI Taxonomy" id="6293"/>
    <lineage>
        <taxon>Eukaryota</taxon>
        <taxon>Metazoa</taxon>
        <taxon>Ecdysozoa</taxon>
        <taxon>Nematoda</taxon>
        <taxon>Chromadorea</taxon>
        <taxon>Rhabditida</taxon>
        <taxon>Spirurina</taxon>
        <taxon>Spiruromorpha</taxon>
        <taxon>Filarioidea</taxon>
        <taxon>Onchocercidae</taxon>
        <taxon>Wuchereria</taxon>
    </lineage>
</organism>
<feature type="domain" description="BRCT" evidence="5">
    <location>
        <begin position="981"/>
        <end position="1076"/>
    </location>
</feature>
<accession>J9EZ69</accession>
<dbReference type="SMART" id="SM00292">
    <property type="entry name" value="BRCT"/>
    <property type="match status" value="2"/>
</dbReference>
<comment type="caution">
    <text evidence="6">The sequence shown here is derived from an EMBL/GenBank/DDBJ whole genome shotgun (WGS) entry which is preliminary data.</text>
</comment>
<feature type="compositionally biased region" description="Polar residues" evidence="4">
    <location>
        <begin position="224"/>
        <end position="236"/>
    </location>
</feature>
<feature type="compositionally biased region" description="Polar residues" evidence="4">
    <location>
        <begin position="106"/>
        <end position="121"/>
    </location>
</feature>
<keyword evidence="2" id="KW-0227">DNA damage</keyword>
<feature type="region of interest" description="Disordered" evidence="4">
    <location>
        <begin position="525"/>
        <end position="550"/>
    </location>
</feature>
<dbReference type="PROSITE" id="PS50172">
    <property type="entry name" value="BRCT"/>
    <property type="match status" value="2"/>
</dbReference>
<reference evidence="7" key="1">
    <citation type="submission" date="2012-08" db="EMBL/GenBank/DDBJ databases">
        <title>The Genome Sequence of Wuchereria bancrofti.</title>
        <authorList>
            <person name="Nutman T.B."/>
            <person name="Fink D.L."/>
            <person name="Russ C."/>
            <person name="Young S."/>
            <person name="Zeng Q."/>
            <person name="Koehrsen M."/>
            <person name="Alvarado L."/>
            <person name="Berlin A."/>
            <person name="Chapman S.B."/>
            <person name="Chen Z."/>
            <person name="Freedman E."/>
            <person name="Gellesch M."/>
            <person name="Goldberg J."/>
            <person name="Griggs A."/>
            <person name="Gujja S."/>
            <person name="Heilman E.R."/>
            <person name="Heiman D."/>
            <person name="Hepburn T."/>
            <person name="Howarth C."/>
            <person name="Jen D."/>
            <person name="Larson L."/>
            <person name="Lewis B."/>
            <person name="Mehta T."/>
            <person name="Park D."/>
            <person name="Pearson M."/>
            <person name="Roberts A."/>
            <person name="Saif S."/>
            <person name="Shea T."/>
            <person name="Shenoy N."/>
            <person name="Sisk P."/>
            <person name="Stolte C."/>
            <person name="Sykes S."/>
            <person name="Walk T."/>
            <person name="White J."/>
            <person name="Yandava C."/>
            <person name="Haas B."/>
            <person name="Henn M.R."/>
            <person name="Nusbaum C."/>
            <person name="Birren B."/>
        </authorList>
    </citation>
    <scope>NUCLEOTIDE SEQUENCE [LARGE SCALE GENOMIC DNA]</scope>
    <source>
        <strain evidence="7">NA</strain>
    </source>
</reference>
<dbReference type="CDD" id="cd17724">
    <property type="entry name" value="BRCT_p53bp1_rpt2"/>
    <property type="match status" value="1"/>
</dbReference>
<dbReference type="InterPro" id="IPR047252">
    <property type="entry name" value="TP53BP1-like"/>
</dbReference>
<evidence type="ECO:0000313" key="6">
    <source>
        <dbReference type="EMBL" id="EJW87911.1"/>
    </source>
</evidence>
<evidence type="ECO:0000259" key="5">
    <source>
        <dbReference type="PROSITE" id="PS50172"/>
    </source>
</evidence>
<proteinExistence type="predicted"/>
<evidence type="ECO:0000256" key="4">
    <source>
        <dbReference type="SAM" id="MobiDB-lite"/>
    </source>
</evidence>
<keyword evidence="3" id="KW-0539">Nucleus</keyword>
<feature type="region of interest" description="Disordered" evidence="4">
    <location>
        <begin position="56"/>
        <end position="91"/>
    </location>
</feature>